<keyword evidence="1" id="KW-0853">WD repeat</keyword>
<evidence type="ECO:0000256" key="1">
    <source>
        <dbReference type="PROSITE-ProRule" id="PRU00221"/>
    </source>
</evidence>
<accession>A0AA48KBL6</accession>
<dbReference type="SUPFAM" id="SSF50969">
    <property type="entry name" value="YVTN repeat-like/Quinoprotein amine dehydrogenase"/>
    <property type="match status" value="1"/>
</dbReference>
<dbReference type="InterPro" id="IPR015943">
    <property type="entry name" value="WD40/YVTN_repeat-like_dom_sf"/>
</dbReference>
<dbReference type="PROSITE" id="PS50082">
    <property type="entry name" value="WD_REPEATS_2"/>
    <property type="match status" value="1"/>
</dbReference>
<dbReference type="EMBL" id="AP027080">
    <property type="protein sequence ID" value="BDU74452.1"/>
    <property type="molecule type" value="Genomic_DNA"/>
</dbReference>
<dbReference type="KEGG" id="msil:METEAL_36260"/>
<dbReference type="InterPro" id="IPR001680">
    <property type="entry name" value="WD40_rpt"/>
</dbReference>
<organism evidence="2 3">
    <name type="scientific">Mesoterricola silvestris</name>
    <dbReference type="NCBI Taxonomy" id="2927979"/>
    <lineage>
        <taxon>Bacteria</taxon>
        <taxon>Pseudomonadati</taxon>
        <taxon>Acidobacteriota</taxon>
        <taxon>Holophagae</taxon>
        <taxon>Holophagales</taxon>
        <taxon>Holophagaceae</taxon>
        <taxon>Mesoterricola</taxon>
    </lineage>
</organism>
<feature type="repeat" description="WD" evidence="1">
    <location>
        <begin position="144"/>
        <end position="178"/>
    </location>
</feature>
<dbReference type="Proteomes" id="UP001238179">
    <property type="component" value="Chromosome"/>
</dbReference>
<dbReference type="RefSeq" id="WP_316413128.1">
    <property type="nucleotide sequence ID" value="NZ_AP027080.1"/>
</dbReference>
<dbReference type="InterPro" id="IPR011044">
    <property type="entry name" value="Quino_amine_DH_bsu"/>
</dbReference>
<sequence>MTKPTRIPPKQATLPVLPEPLEAPAAARTAPGVRPLAPSQPVMRFFGVPFLKGRAGEITAIHLCPERIHLAVIRDGRELDVSNRLTMRSLDLGGLASARMIAFRPGREGPSTELAIAGAPPTPAIARFNLQAGRSLPGFALPEVTALAYSGDGRFFAAGNRHGRLKVWLLGEGEPLAVQEGRFGAPVESLAFHGEHPTVYGTLASGALVQVALAPSPAVDAGLALRKEVPGTRVRQVAAGRRGYSIYLAGRDDRVYVLDTATGEVGLFSPNVGPIADLQVLPASGHLCVLGPRSVYLIHPVGPDQGEHLALVCPFDDPLYAAWELDRDAVLVFHAAD</sequence>
<evidence type="ECO:0000313" key="2">
    <source>
        <dbReference type="EMBL" id="BDU74452.1"/>
    </source>
</evidence>
<dbReference type="AlphaFoldDB" id="A0AA48KBL6"/>
<reference evidence="3" key="1">
    <citation type="journal article" date="2023" name="Int. J. Syst. Evol. Microbiol.">
        <title>Mesoterricola silvestris gen. nov., sp. nov., Mesoterricola sediminis sp. nov., Geothrix oryzae sp. nov., Geothrix edaphica sp. nov., Geothrix rubra sp. nov., and Geothrix limicola sp. nov., six novel members of Acidobacteriota isolated from soils.</title>
        <authorList>
            <person name="Itoh H."/>
            <person name="Sugisawa Y."/>
            <person name="Mise K."/>
            <person name="Xu Z."/>
            <person name="Kuniyasu M."/>
            <person name="Ushijima N."/>
            <person name="Kawano K."/>
            <person name="Kobayashi E."/>
            <person name="Shiratori Y."/>
            <person name="Masuda Y."/>
            <person name="Senoo K."/>
        </authorList>
    </citation>
    <scope>NUCLEOTIDE SEQUENCE [LARGE SCALE GENOMIC DNA]</scope>
    <source>
        <strain evidence="3">W79</strain>
    </source>
</reference>
<evidence type="ECO:0000313" key="3">
    <source>
        <dbReference type="Proteomes" id="UP001238179"/>
    </source>
</evidence>
<name>A0AA48KBL6_9BACT</name>
<proteinExistence type="predicted"/>
<protein>
    <recommendedName>
        <fullName evidence="4">WD40 repeat domain-containing protein</fullName>
    </recommendedName>
</protein>
<dbReference type="Gene3D" id="2.130.10.10">
    <property type="entry name" value="YVTN repeat-like/Quinoprotein amine dehydrogenase"/>
    <property type="match status" value="1"/>
</dbReference>
<gene>
    <name evidence="2" type="ORF">METEAL_36260</name>
</gene>
<keyword evidence="3" id="KW-1185">Reference proteome</keyword>
<evidence type="ECO:0008006" key="4">
    <source>
        <dbReference type="Google" id="ProtNLM"/>
    </source>
</evidence>